<gene>
    <name evidence="2" type="ORF">FHS48_002426</name>
</gene>
<dbReference type="SMART" id="SM00450">
    <property type="entry name" value="RHOD"/>
    <property type="match status" value="1"/>
</dbReference>
<accession>A0A7W9ZGD2</accession>
<organism evidence="2 3">
    <name type="scientific">Novispirillum itersonii</name>
    <name type="common">Aquaspirillum itersonii</name>
    <dbReference type="NCBI Taxonomy" id="189"/>
    <lineage>
        <taxon>Bacteria</taxon>
        <taxon>Pseudomonadati</taxon>
        <taxon>Pseudomonadota</taxon>
        <taxon>Alphaproteobacteria</taxon>
        <taxon>Rhodospirillales</taxon>
        <taxon>Novispirillaceae</taxon>
        <taxon>Novispirillum</taxon>
    </lineage>
</organism>
<evidence type="ECO:0000313" key="3">
    <source>
        <dbReference type="Proteomes" id="UP000544872"/>
    </source>
</evidence>
<dbReference type="Pfam" id="PF00581">
    <property type="entry name" value="Rhodanese"/>
    <property type="match status" value="1"/>
</dbReference>
<feature type="domain" description="Rhodanese" evidence="1">
    <location>
        <begin position="20"/>
        <end position="108"/>
    </location>
</feature>
<name>A0A7W9ZGD2_NOVIT</name>
<evidence type="ECO:0000313" key="2">
    <source>
        <dbReference type="EMBL" id="MBB6210996.1"/>
    </source>
</evidence>
<dbReference type="RefSeq" id="WP_184263803.1">
    <property type="nucleotide sequence ID" value="NZ_JACIIX010000008.1"/>
</dbReference>
<dbReference type="Proteomes" id="UP000544872">
    <property type="component" value="Unassembled WGS sequence"/>
</dbReference>
<evidence type="ECO:0000259" key="1">
    <source>
        <dbReference type="PROSITE" id="PS50206"/>
    </source>
</evidence>
<dbReference type="AlphaFoldDB" id="A0A7W9ZGD2"/>
<dbReference type="EMBL" id="JACIIX010000008">
    <property type="protein sequence ID" value="MBB6210996.1"/>
    <property type="molecule type" value="Genomic_DNA"/>
</dbReference>
<keyword evidence="2" id="KW-0808">Transferase</keyword>
<dbReference type="CDD" id="cd00158">
    <property type="entry name" value="RHOD"/>
    <property type="match status" value="1"/>
</dbReference>
<dbReference type="PANTHER" id="PTHR43031">
    <property type="entry name" value="FAD-DEPENDENT OXIDOREDUCTASE"/>
    <property type="match status" value="1"/>
</dbReference>
<dbReference type="Gene3D" id="3.40.250.10">
    <property type="entry name" value="Rhodanese-like domain"/>
    <property type="match status" value="1"/>
</dbReference>
<dbReference type="InterPro" id="IPR050229">
    <property type="entry name" value="GlpE_sulfurtransferase"/>
</dbReference>
<dbReference type="InterPro" id="IPR036873">
    <property type="entry name" value="Rhodanese-like_dom_sf"/>
</dbReference>
<reference evidence="2 3" key="1">
    <citation type="submission" date="2020-08" db="EMBL/GenBank/DDBJ databases">
        <title>Genomic Encyclopedia of Type Strains, Phase IV (KMG-IV): sequencing the most valuable type-strain genomes for metagenomic binning, comparative biology and taxonomic classification.</title>
        <authorList>
            <person name="Goeker M."/>
        </authorList>
    </citation>
    <scope>NUCLEOTIDE SEQUENCE [LARGE SCALE GENOMIC DNA]</scope>
    <source>
        <strain evidence="2 3">DSM 11590</strain>
    </source>
</reference>
<dbReference type="PROSITE" id="PS50206">
    <property type="entry name" value="RHODANESE_3"/>
    <property type="match status" value="1"/>
</dbReference>
<dbReference type="PANTHER" id="PTHR43031:SF1">
    <property type="entry name" value="PYRIDINE NUCLEOTIDE-DISULPHIDE OXIDOREDUCTASE"/>
    <property type="match status" value="1"/>
</dbReference>
<proteinExistence type="predicted"/>
<keyword evidence="3" id="KW-1185">Reference proteome</keyword>
<sequence length="108" mass="11705">MSLLPVEEISVDQLHQWLADGKALHLIDVREQNEWDQGHVAEAVLNPMSAFDVTALPEDPQATVVFMCRSGKRSMTVASHLANDGILTGVNLAGGILAWVDAGYPVVR</sequence>
<dbReference type="GO" id="GO:0016740">
    <property type="term" value="F:transferase activity"/>
    <property type="evidence" value="ECO:0007669"/>
    <property type="project" value="UniProtKB-KW"/>
</dbReference>
<protein>
    <submittedName>
        <fullName evidence="2">Rhodanese-related sulfurtransferase</fullName>
    </submittedName>
</protein>
<dbReference type="SUPFAM" id="SSF52821">
    <property type="entry name" value="Rhodanese/Cell cycle control phosphatase"/>
    <property type="match status" value="1"/>
</dbReference>
<dbReference type="InterPro" id="IPR001763">
    <property type="entry name" value="Rhodanese-like_dom"/>
</dbReference>
<comment type="caution">
    <text evidence="2">The sequence shown here is derived from an EMBL/GenBank/DDBJ whole genome shotgun (WGS) entry which is preliminary data.</text>
</comment>